<proteinExistence type="predicted"/>
<organism evidence="1 3">
    <name type="scientific">Petrolisthes cinctipes</name>
    <name type="common">Flat porcelain crab</name>
    <dbReference type="NCBI Taxonomy" id="88211"/>
    <lineage>
        <taxon>Eukaryota</taxon>
        <taxon>Metazoa</taxon>
        <taxon>Ecdysozoa</taxon>
        <taxon>Arthropoda</taxon>
        <taxon>Crustacea</taxon>
        <taxon>Multicrustacea</taxon>
        <taxon>Malacostraca</taxon>
        <taxon>Eumalacostraca</taxon>
        <taxon>Eucarida</taxon>
        <taxon>Decapoda</taxon>
        <taxon>Pleocyemata</taxon>
        <taxon>Anomura</taxon>
        <taxon>Galatheoidea</taxon>
        <taxon>Porcellanidae</taxon>
        <taxon>Petrolisthes</taxon>
    </lineage>
</organism>
<evidence type="ECO:0000313" key="2">
    <source>
        <dbReference type="EMBL" id="KAK3885369.1"/>
    </source>
</evidence>
<protein>
    <submittedName>
        <fullName evidence="1">Uncharacterized protein</fullName>
    </submittedName>
</protein>
<dbReference type="AlphaFoldDB" id="A0AAE1G2P2"/>
<gene>
    <name evidence="2" type="ORF">Pcinc_010401</name>
    <name evidence="1" type="ORF">Pcinc_010614</name>
</gene>
<sequence>MTASNILLAARSFTEARLVAMTSVARELLGSTLWGIVRLVPFSISRPRTGCRWCNSCHQPHGAPAYLTMPNPSQATSEEASRSCSLPKACLHPATTTAAALSPALGRRSPQTQAPAGP</sequence>
<evidence type="ECO:0000313" key="1">
    <source>
        <dbReference type="EMBL" id="KAK3885132.1"/>
    </source>
</evidence>
<comment type="caution">
    <text evidence="1">The sequence shown here is derived from an EMBL/GenBank/DDBJ whole genome shotgun (WGS) entry which is preliminary data.</text>
</comment>
<dbReference type="Proteomes" id="UP001286313">
    <property type="component" value="Unassembled WGS sequence"/>
</dbReference>
<name>A0AAE1G2P2_PETCI</name>
<dbReference type="EMBL" id="JAWQEG010000826">
    <property type="protein sequence ID" value="KAK3885132.1"/>
    <property type="molecule type" value="Genomic_DNA"/>
</dbReference>
<dbReference type="EMBL" id="JAWQEG010000804">
    <property type="protein sequence ID" value="KAK3885369.1"/>
    <property type="molecule type" value="Genomic_DNA"/>
</dbReference>
<reference evidence="1" key="1">
    <citation type="submission" date="2023-10" db="EMBL/GenBank/DDBJ databases">
        <title>Genome assemblies of two species of porcelain crab, Petrolisthes cinctipes and Petrolisthes manimaculis (Anomura: Porcellanidae).</title>
        <authorList>
            <person name="Angst P."/>
        </authorList>
    </citation>
    <scope>NUCLEOTIDE SEQUENCE</scope>
    <source>
        <strain evidence="1">PB745_01</strain>
        <tissue evidence="1">Gill</tissue>
    </source>
</reference>
<accession>A0AAE1G2P2</accession>
<keyword evidence="3" id="KW-1185">Reference proteome</keyword>
<evidence type="ECO:0000313" key="3">
    <source>
        <dbReference type="Proteomes" id="UP001286313"/>
    </source>
</evidence>